<reference evidence="1 2" key="1">
    <citation type="submission" date="2019-07" db="EMBL/GenBank/DDBJ databases">
        <title>WGS assembly of Gossypium mustelinum.</title>
        <authorList>
            <person name="Chen Z.J."/>
            <person name="Sreedasyam A."/>
            <person name="Ando A."/>
            <person name="Song Q."/>
            <person name="De L."/>
            <person name="Hulse-Kemp A."/>
            <person name="Ding M."/>
            <person name="Ye W."/>
            <person name="Kirkbride R."/>
            <person name="Jenkins J."/>
            <person name="Plott C."/>
            <person name="Lovell J."/>
            <person name="Lin Y.-M."/>
            <person name="Vaughn R."/>
            <person name="Liu B."/>
            <person name="Li W."/>
            <person name="Simpson S."/>
            <person name="Scheffler B."/>
            <person name="Saski C."/>
            <person name="Grover C."/>
            <person name="Hu G."/>
            <person name="Conover J."/>
            <person name="Carlson J."/>
            <person name="Shu S."/>
            <person name="Boston L."/>
            <person name="Williams M."/>
            <person name="Peterson D."/>
            <person name="Mcgee K."/>
            <person name="Jones D."/>
            <person name="Wendel J."/>
            <person name="Stelly D."/>
            <person name="Grimwood J."/>
            <person name="Schmutz J."/>
        </authorList>
    </citation>
    <scope>NUCLEOTIDE SEQUENCE [LARGE SCALE GENOMIC DNA]</scope>
    <source>
        <strain evidence="1">1408120.09</strain>
    </source>
</reference>
<name>A0A5D2XEJ0_GOSMU</name>
<accession>A0A5D2XEJ0</accession>
<gene>
    <name evidence="1" type="ORF">E1A91_A11G347900v1</name>
</gene>
<keyword evidence="2" id="KW-1185">Reference proteome</keyword>
<proteinExistence type="predicted"/>
<dbReference type="AlphaFoldDB" id="A0A5D2XEJ0"/>
<dbReference type="Proteomes" id="UP000323597">
    <property type="component" value="Chromosome A11"/>
</dbReference>
<protein>
    <submittedName>
        <fullName evidence="1">Uncharacterized protein</fullName>
    </submittedName>
</protein>
<evidence type="ECO:0000313" key="1">
    <source>
        <dbReference type="EMBL" id="TYJ12408.1"/>
    </source>
</evidence>
<dbReference type="EMBL" id="CM017646">
    <property type="protein sequence ID" value="TYJ12408.1"/>
    <property type="molecule type" value="Genomic_DNA"/>
</dbReference>
<sequence>MVADMVAWRAGGVVADMVVTKDGASVRGKWGVVAKGCT</sequence>
<evidence type="ECO:0000313" key="2">
    <source>
        <dbReference type="Proteomes" id="UP000323597"/>
    </source>
</evidence>
<organism evidence="1 2">
    <name type="scientific">Gossypium mustelinum</name>
    <name type="common">Cotton</name>
    <name type="synonym">Gossypium caicoense</name>
    <dbReference type="NCBI Taxonomy" id="34275"/>
    <lineage>
        <taxon>Eukaryota</taxon>
        <taxon>Viridiplantae</taxon>
        <taxon>Streptophyta</taxon>
        <taxon>Embryophyta</taxon>
        <taxon>Tracheophyta</taxon>
        <taxon>Spermatophyta</taxon>
        <taxon>Magnoliopsida</taxon>
        <taxon>eudicotyledons</taxon>
        <taxon>Gunneridae</taxon>
        <taxon>Pentapetalae</taxon>
        <taxon>rosids</taxon>
        <taxon>malvids</taxon>
        <taxon>Malvales</taxon>
        <taxon>Malvaceae</taxon>
        <taxon>Malvoideae</taxon>
        <taxon>Gossypium</taxon>
    </lineage>
</organism>